<dbReference type="RefSeq" id="WP_125241195.1">
    <property type="nucleotide sequence ID" value="NZ_RSED01000001.1"/>
</dbReference>
<accession>A0A3R8TW17</accession>
<evidence type="ECO:0008006" key="3">
    <source>
        <dbReference type="Google" id="ProtNLM"/>
    </source>
</evidence>
<organism evidence="1 2">
    <name type="scientific">Aquabacterium soli</name>
    <dbReference type="NCBI Taxonomy" id="2493092"/>
    <lineage>
        <taxon>Bacteria</taxon>
        <taxon>Pseudomonadati</taxon>
        <taxon>Pseudomonadota</taxon>
        <taxon>Betaproteobacteria</taxon>
        <taxon>Burkholderiales</taxon>
        <taxon>Aquabacterium</taxon>
    </lineage>
</organism>
<comment type="caution">
    <text evidence="1">The sequence shown here is derived from an EMBL/GenBank/DDBJ whole genome shotgun (WGS) entry which is preliminary data.</text>
</comment>
<gene>
    <name evidence="1" type="ORF">EIP75_00120</name>
</gene>
<name>A0A3R8TW17_9BURK</name>
<keyword evidence="2" id="KW-1185">Reference proteome</keyword>
<dbReference type="EMBL" id="RSED01000001">
    <property type="protein sequence ID" value="RRS06052.1"/>
    <property type="molecule type" value="Genomic_DNA"/>
</dbReference>
<reference evidence="1 2" key="1">
    <citation type="submission" date="2018-12" db="EMBL/GenBank/DDBJ databases">
        <title>The whole draft genome of Aquabacterium sp. SJQ9.</title>
        <authorList>
            <person name="Sun L."/>
            <person name="Gao X."/>
            <person name="Chen W."/>
            <person name="Huang K."/>
        </authorList>
    </citation>
    <scope>NUCLEOTIDE SEQUENCE [LARGE SCALE GENOMIC DNA]</scope>
    <source>
        <strain evidence="1 2">SJQ9</strain>
    </source>
</reference>
<protein>
    <recommendedName>
        <fullName evidence="3">DUF4177 domain-containing protein</fullName>
    </recommendedName>
</protein>
<dbReference type="Proteomes" id="UP000269265">
    <property type="component" value="Unassembled WGS sequence"/>
</dbReference>
<sequence length="67" mass="7209">MKYDILYAKETTAAPADFPQWVLASNNAPLGNNLYVVLNQLAGFGWQVVSTGNFGLGVKSEIIIAHA</sequence>
<evidence type="ECO:0000313" key="1">
    <source>
        <dbReference type="EMBL" id="RRS06052.1"/>
    </source>
</evidence>
<evidence type="ECO:0000313" key="2">
    <source>
        <dbReference type="Proteomes" id="UP000269265"/>
    </source>
</evidence>
<proteinExistence type="predicted"/>
<dbReference type="AlphaFoldDB" id="A0A3R8TW17"/>